<dbReference type="Pfam" id="PF08240">
    <property type="entry name" value="ADH_N"/>
    <property type="match status" value="1"/>
</dbReference>
<dbReference type="PANTHER" id="PTHR45348:SF3">
    <property type="entry name" value="ENOYL REDUCTASE (ER) DOMAIN-CONTAINING PROTEIN"/>
    <property type="match status" value="1"/>
</dbReference>
<dbReference type="InterPro" id="IPR047122">
    <property type="entry name" value="Trans-enoyl_RdTase-like"/>
</dbReference>
<feature type="domain" description="Enoyl reductase (ER)" evidence="1">
    <location>
        <begin position="13"/>
        <end position="317"/>
    </location>
</feature>
<dbReference type="Pfam" id="PF00107">
    <property type="entry name" value="ADH_zinc_N"/>
    <property type="match status" value="1"/>
</dbReference>
<dbReference type="Gene3D" id="3.90.180.10">
    <property type="entry name" value="Medium-chain alcohol dehydrogenases, catalytic domain"/>
    <property type="match status" value="1"/>
</dbReference>
<dbReference type="SUPFAM" id="SSF50129">
    <property type="entry name" value="GroES-like"/>
    <property type="match status" value="1"/>
</dbReference>
<dbReference type="SMART" id="SM00829">
    <property type="entry name" value="PKS_ER"/>
    <property type="match status" value="1"/>
</dbReference>
<organism evidence="2 3">
    <name type="scientific">Candolleomyces eurysporus</name>
    <dbReference type="NCBI Taxonomy" id="2828524"/>
    <lineage>
        <taxon>Eukaryota</taxon>
        <taxon>Fungi</taxon>
        <taxon>Dikarya</taxon>
        <taxon>Basidiomycota</taxon>
        <taxon>Agaricomycotina</taxon>
        <taxon>Agaricomycetes</taxon>
        <taxon>Agaricomycetidae</taxon>
        <taxon>Agaricales</taxon>
        <taxon>Agaricineae</taxon>
        <taxon>Psathyrellaceae</taxon>
        <taxon>Candolleomyces</taxon>
    </lineage>
</organism>
<dbReference type="InterPro" id="IPR036291">
    <property type="entry name" value="NAD(P)-bd_dom_sf"/>
</dbReference>
<dbReference type="AlphaFoldDB" id="A0A9W8J380"/>
<reference evidence="2" key="1">
    <citation type="submission" date="2022-06" db="EMBL/GenBank/DDBJ databases">
        <title>Genome Sequence of Candolleomyces eurysporus.</title>
        <authorList>
            <person name="Buettner E."/>
        </authorList>
    </citation>
    <scope>NUCLEOTIDE SEQUENCE</scope>
    <source>
        <strain evidence="2">VTCC 930004</strain>
    </source>
</reference>
<name>A0A9W8J380_9AGAR</name>
<dbReference type="PANTHER" id="PTHR45348">
    <property type="entry name" value="HYPOTHETICAL OXIDOREDUCTASE (EUROFUNG)"/>
    <property type="match status" value="1"/>
</dbReference>
<accession>A0A9W8J380</accession>
<evidence type="ECO:0000313" key="2">
    <source>
        <dbReference type="EMBL" id="KAJ2927676.1"/>
    </source>
</evidence>
<dbReference type="InterPro" id="IPR013154">
    <property type="entry name" value="ADH-like_N"/>
</dbReference>
<dbReference type="CDD" id="cd08249">
    <property type="entry name" value="enoyl_reductase_like"/>
    <property type="match status" value="1"/>
</dbReference>
<sequence length="321" mass="34708">MSTSTVIATTALGRLEALQNPIPEPGDEEVLVKVEYATLTPFDVYVVDQGFYAQYPQVVGGNSGGTVAKVGAKVKDLKEGDKYSLHPRSSLAKVPSNTSLIQATTVPDNFVTAFYTLFNRLGATSGQYAVELLRLAGYKHLIAVASKKHEAYLKELGATSVVDYKSPTFTEEVKSASGQAQAVDLVVDCVALTDSFTAISKIISPTGTLAWLAPFKRGLDAAGLNGEGVQLFSQLPDDVQAVFPGSVKLEAVFTFQFPNDERLANTLMPVTLPKLLEENLIKPNRYKLLDHGDLLTRTKDALDLLRQNKISGEKLVVKISD</sequence>
<dbReference type="Proteomes" id="UP001140091">
    <property type="component" value="Unassembled WGS sequence"/>
</dbReference>
<protein>
    <recommendedName>
        <fullName evidence="1">Enoyl reductase (ER) domain-containing protein</fullName>
    </recommendedName>
</protein>
<comment type="caution">
    <text evidence="2">The sequence shown here is derived from an EMBL/GenBank/DDBJ whole genome shotgun (WGS) entry which is preliminary data.</text>
</comment>
<dbReference type="GO" id="GO:0016651">
    <property type="term" value="F:oxidoreductase activity, acting on NAD(P)H"/>
    <property type="evidence" value="ECO:0007669"/>
    <property type="project" value="InterPro"/>
</dbReference>
<feature type="non-terminal residue" evidence="2">
    <location>
        <position position="1"/>
    </location>
</feature>
<dbReference type="InterPro" id="IPR013149">
    <property type="entry name" value="ADH-like_C"/>
</dbReference>
<keyword evidence="3" id="KW-1185">Reference proteome</keyword>
<dbReference type="InterPro" id="IPR011032">
    <property type="entry name" value="GroES-like_sf"/>
</dbReference>
<dbReference type="SUPFAM" id="SSF51735">
    <property type="entry name" value="NAD(P)-binding Rossmann-fold domains"/>
    <property type="match status" value="1"/>
</dbReference>
<evidence type="ECO:0000259" key="1">
    <source>
        <dbReference type="SMART" id="SM00829"/>
    </source>
</evidence>
<proteinExistence type="predicted"/>
<evidence type="ECO:0000313" key="3">
    <source>
        <dbReference type="Proteomes" id="UP001140091"/>
    </source>
</evidence>
<dbReference type="OrthoDB" id="9992527at2759"/>
<gene>
    <name evidence="2" type="ORF">H1R20_g9408</name>
</gene>
<dbReference type="InterPro" id="IPR020843">
    <property type="entry name" value="ER"/>
</dbReference>
<dbReference type="Gene3D" id="3.40.50.720">
    <property type="entry name" value="NAD(P)-binding Rossmann-like Domain"/>
    <property type="match status" value="1"/>
</dbReference>
<dbReference type="EMBL" id="JANBPK010000968">
    <property type="protein sequence ID" value="KAJ2927676.1"/>
    <property type="molecule type" value="Genomic_DNA"/>
</dbReference>